<dbReference type="Gene3D" id="3.40.50.11290">
    <property type="match status" value="1"/>
</dbReference>
<dbReference type="InterPro" id="IPR007296">
    <property type="entry name" value="DUF403"/>
</dbReference>
<dbReference type="PANTHER" id="PTHR34595">
    <property type="entry name" value="BLR5612 PROTEIN"/>
    <property type="match status" value="1"/>
</dbReference>
<organism evidence="3 4">
    <name type="scientific">Salipiger thiooxidans</name>
    <dbReference type="NCBI Taxonomy" id="282683"/>
    <lineage>
        <taxon>Bacteria</taxon>
        <taxon>Pseudomonadati</taxon>
        <taxon>Pseudomonadota</taxon>
        <taxon>Alphaproteobacteria</taxon>
        <taxon>Rhodobacterales</taxon>
        <taxon>Roseobacteraceae</taxon>
        <taxon>Salipiger</taxon>
    </lineage>
</organism>
<dbReference type="EMBL" id="FNAV01000001">
    <property type="protein sequence ID" value="SDE16493.1"/>
    <property type="molecule type" value="Genomic_DNA"/>
</dbReference>
<evidence type="ECO:0000313" key="4">
    <source>
        <dbReference type="Proteomes" id="UP000198994"/>
    </source>
</evidence>
<evidence type="ECO:0000313" key="3">
    <source>
        <dbReference type="EMBL" id="SDE16493.1"/>
    </source>
</evidence>
<gene>
    <name evidence="3" type="ORF">SAMN04488105_101283</name>
</gene>
<dbReference type="AlphaFoldDB" id="A0A1G7ANZ8"/>
<protein>
    <submittedName>
        <fullName evidence="3">Uncharacterized conserved protein, circularly permuted ATPgrasp superfamily</fullName>
    </submittedName>
</protein>
<dbReference type="PANTHER" id="PTHR34595:SF2">
    <property type="entry name" value="BLR2978 PROTEIN"/>
    <property type="match status" value="1"/>
</dbReference>
<dbReference type="SUPFAM" id="SSF56059">
    <property type="entry name" value="Glutathione synthetase ATP-binding domain-like"/>
    <property type="match status" value="1"/>
</dbReference>
<keyword evidence="4" id="KW-1185">Reference proteome</keyword>
<evidence type="ECO:0000259" key="2">
    <source>
        <dbReference type="Pfam" id="PF14403"/>
    </source>
</evidence>
<proteinExistence type="predicted"/>
<dbReference type="STRING" id="282683.SAMN04488105_101283"/>
<feature type="domain" description="Circularly permuted ATP-grasp type 2" evidence="2">
    <location>
        <begin position="93"/>
        <end position="471"/>
    </location>
</feature>
<dbReference type="InterPro" id="IPR025841">
    <property type="entry name" value="CP_ATPgrasp_2"/>
</dbReference>
<dbReference type="Proteomes" id="UP000198994">
    <property type="component" value="Unassembled WGS sequence"/>
</dbReference>
<evidence type="ECO:0000259" key="1">
    <source>
        <dbReference type="Pfam" id="PF04168"/>
    </source>
</evidence>
<dbReference type="RefSeq" id="WP_089954488.1">
    <property type="nucleotide sequence ID" value="NZ_FNAV01000001.1"/>
</dbReference>
<dbReference type="InterPro" id="IPR051680">
    <property type="entry name" value="ATP-dep_Glu-Cys_Ligase-2"/>
</dbReference>
<reference evidence="4" key="1">
    <citation type="submission" date="2016-10" db="EMBL/GenBank/DDBJ databases">
        <authorList>
            <person name="Varghese N."/>
            <person name="Submissions S."/>
        </authorList>
    </citation>
    <scope>NUCLEOTIDE SEQUENCE [LARGE SCALE GENOMIC DNA]</scope>
    <source>
        <strain evidence="4">DSM 10146</strain>
    </source>
</reference>
<dbReference type="Pfam" id="PF14403">
    <property type="entry name" value="CP_ATPgrasp_2"/>
    <property type="match status" value="1"/>
</dbReference>
<sequence length="801" mass="88638">MDDKAKTIAPDALTRFLAGYAPLEGVADELKRPDGSLRPVWAPLMRYLAGQSTEKLARAFARGDQYLHDTGVYFRQYSGDDSTVRDWPLSHLPVIIDRSEWDGLAEGIVQRAELLERVMADLYGRGDLVRDGFLPADLIAQNPEWLRPMVGMRPRSGNFLHFLAFEIGRSPDGTWFVLGDRTQAPSGAGFALENRMATSRVFHDVFPRSNVERLAGFFRGFRDAMNGMRGDHGGRVAILTPGQHTDTYYEHAYIARYLGFLLLECEDLTVRDGRLTVRTINGPEPVSVLWRRLDSRFADPLELDETSALGTPGMVSALRSGAVDMVNCLGSGVLEARALMAFLPRICRHLMGEPLKLPNIATWWCGQPAERAYVLENLERMMIGPALSTKLPFDIDATTALGGRFRGTAQAPVSDWIGREGASLVGQEAVTLSTTPAMSHGRLTPRPMVVRVFATRTPEGWTVMPGGYARIGQSGDPTALAMQAGGSVADVWVMADEPVARDTLTQTDTGPFLRRMPGLLPARAADNMFWLGRYVERAEGNVRVLRAYHLRLEEHGRRAVPLVDALSVFLEGYGLDPDAAVPPTLLHQFDAALHCAGKVRDRFSTDGWNALNDLSESAHELATKVQQGDDAARAMSVLLRKTAGFAGLVHDNMFRFLGWRFLTMGRALERADHMAAVLSVFADPEASDGGFDVSVEIGDSVMTHRRRYSVESNRNTVIDLLALDRDNPRSILFQLDRLREEEEKLAEMAGLTQMGEASRRILTLQTSLAVATPELIYTRRLTRLRRELGAISEALTAQYLS</sequence>
<name>A0A1G7ANZ8_9RHOB</name>
<accession>A0A1G7ANZ8</accession>
<dbReference type="Pfam" id="PF04168">
    <property type="entry name" value="Alpha-E"/>
    <property type="match status" value="1"/>
</dbReference>
<dbReference type="OrthoDB" id="9804079at2"/>
<feature type="domain" description="DUF403" evidence="1">
    <location>
        <begin position="520"/>
        <end position="800"/>
    </location>
</feature>